<feature type="domain" description="Receptor-recognising protein Gp38" evidence="11">
    <location>
        <begin position="46"/>
        <end position="261"/>
    </location>
</feature>
<dbReference type="Pfam" id="PF05268">
    <property type="entry name" value="GP38"/>
    <property type="match status" value="1"/>
</dbReference>
<evidence type="ECO:0000256" key="10">
    <source>
        <dbReference type="SAM" id="MobiDB-lite"/>
    </source>
</evidence>
<dbReference type="InterPro" id="IPR007932">
    <property type="entry name" value="Receptor-recog_Gp38"/>
</dbReference>
<evidence type="ECO:0000313" key="13">
    <source>
        <dbReference type="EMBL" id="ADB81754.1"/>
    </source>
</evidence>
<keyword evidence="4" id="KW-1161">Viral attachment to host cell</keyword>
<evidence type="ECO:0000256" key="3">
    <source>
        <dbReference type="ARBA" id="ARBA00022732"/>
    </source>
</evidence>
<evidence type="ECO:0000256" key="8">
    <source>
        <dbReference type="ARBA" id="ARBA00035721"/>
    </source>
</evidence>
<protein>
    <recommendedName>
        <fullName evidence="7">Receptor-recognizing protein gp38</fullName>
    </recommendedName>
    <alternativeName>
        <fullName evidence="8">Gene product 38</fullName>
    </alternativeName>
    <alternativeName>
        <fullName evidence="9">Long tail fiber adhesin</fullName>
    </alternativeName>
</protein>
<proteinExistence type="predicted"/>
<dbReference type="GO" id="GO:0098671">
    <property type="term" value="P:adhesion receptor-mediated virion attachment to host cell"/>
    <property type="evidence" value="ECO:0007669"/>
    <property type="project" value="UniProtKB-ARBA"/>
</dbReference>
<accession>E5DHZ0</accession>
<evidence type="ECO:0000256" key="5">
    <source>
        <dbReference type="ARBA" id="ARBA00022844"/>
    </source>
</evidence>
<name>E5DHZ0_9CAUD</name>
<evidence type="ECO:0000259" key="11">
    <source>
        <dbReference type="Pfam" id="PF05268"/>
    </source>
</evidence>
<dbReference type="EMBL" id="GU323318">
    <property type="protein sequence ID" value="ADB81754.1"/>
    <property type="molecule type" value="Genomic_DNA"/>
</dbReference>
<gene>
    <name evidence="13" type="primary">38</name>
    <name evidence="13" type="ORF">CC31p258</name>
</gene>
<evidence type="ECO:0000256" key="1">
    <source>
        <dbReference type="ARBA" id="ARBA00004328"/>
    </source>
</evidence>
<dbReference type="Pfam" id="PF21721">
    <property type="entry name" value="Gp38_N"/>
    <property type="match status" value="1"/>
</dbReference>
<reference evidence="13 14" key="1">
    <citation type="journal article" date="2010" name="Virol. J.">
        <title>Genomes of the T4-related bacteriophages as windows on microbial genome evolution.</title>
        <authorList>
            <person name="Petrov V.M."/>
            <person name="Ratnayaka S."/>
            <person name="Nolan J.M."/>
            <person name="Miller E.S."/>
            <person name="Karam J.D."/>
        </authorList>
    </citation>
    <scope>NUCLEOTIDE SEQUENCE [LARGE SCALE GENOMIC DNA]</scope>
</reference>
<evidence type="ECO:0000256" key="4">
    <source>
        <dbReference type="ARBA" id="ARBA00022804"/>
    </source>
</evidence>
<keyword evidence="6" id="KW-1160">Virus entry into host cell</keyword>
<keyword evidence="5" id="KW-0946">Virion</keyword>
<dbReference type="GeneID" id="9926412"/>
<dbReference type="Proteomes" id="UP000008725">
    <property type="component" value="Segment"/>
</dbReference>
<dbReference type="GO" id="GO:0046718">
    <property type="term" value="P:symbiont entry into host cell"/>
    <property type="evidence" value="ECO:0007669"/>
    <property type="project" value="UniProtKB-KW"/>
</dbReference>
<dbReference type="RefSeq" id="YP_004010116.1">
    <property type="nucleotide sequence ID" value="NC_014662.1"/>
</dbReference>
<evidence type="ECO:0000256" key="9">
    <source>
        <dbReference type="ARBA" id="ARBA00035730"/>
    </source>
</evidence>
<evidence type="ECO:0000256" key="7">
    <source>
        <dbReference type="ARBA" id="ARBA00035690"/>
    </source>
</evidence>
<feature type="region of interest" description="Disordered" evidence="10">
    <location>
        <begin position="169"/>
        <end position="193"/>
    </location>
</feature>
<dbReference type="InterPro" id="IPR048291">
    <property type="entry name" value="Gp38_N"/>
</dbReference>
<keyword evidence="2" id="KW-0945">Host-virus interaction</keyword>
<evidence type="ECO:0000313" key="14">
    <source>
        <dbReference type="Proteomes" id="UP000008725"/>
    </source>
</evidence>
<evidence type="ECO:0000256" key="6">
    <source>
        <dbReference type="ARBA" id="ARBA00023296"/>
    </source>
</evidence>
<dbReference type="OrthoDB" id="11473at10239"/>
<organism evidence="13 14">
    <name type="scientific">Enterobacter phage CC31</name>
    <dbReference type="NCBI Taxonomy" id="709484"/>
    <lineage>
        <taxon>Viruses</taxon>
        <taxon>Duplodnaviria</taxon>
        <taxon>Heunggongvirae</taxon>
        <taxon>Uroviricota</taxon>
        <taxon>Caudoviricetes</taxon>
        <taxon>Pantevenvirales</taxon>
        <taxon>Straboviridae</taxon>
        <taxon>Tevenvirinae</taxon>
        <taxon>Karamvirus</taxon>
        <taxon>Karamvirus cc31</taxon>
    </lineage>
</organism>
<dbReference type="GO" id="GO:0098015">
    <property type="term" value="C:virus tail"/>
    <property type="evidence" value="ECO:0007669"/>
    <property type="project" value="UniProtKB-KW"/>
</dbReference>
<evidence type="ECO:0000256" key="2">
    <source>
        <dbReference type="ARBA" id="ARBA00022581"/>
    </source>
</evidence>
<evidence type="ECO:0000259" key="12">
    <source>
        <dbReference type="Pfam" id="PF21721"/>
    </source>
</evidence>
<dbReference type="KEGG" id="vg:9926412"/>
<keyword evidence="14" id="KW-1185">Reference proteome</keyword>
<feature type="domain" description="Phage tail fibre adhesin Gp38 N-terminal" evidence="12">
    <location>
        <begin position="1"/>
        <end position="37"/>
    </location>
</feature>
<sequence length="261" mass="25862">MAIAGPNIGTSWFRETGQRPMSAARVAVRLPARPGGARQMVGLSKEVNYNIGANNSYNKDTLINYLRSQGSTPVVVTITGNLVSYSSGVACLEFPANLPNAYVHLIINGGVTLYGRGGNGGVKGNGAAGGHAINNQFGTRLRITNNGAIAGGGGGGGGNSANGGMGGGGRPFGYADKTHPPAAATSRAATDGTLTSPGIGAEYKIGTAVQYTCGSGGNVGANGGASTGRLGTNYGGGSAGRAVIGNAPTWNKVGTIYGSRV</sequence>
<comment type="subcellular location">
    <subcellularLocation>
        <location evidence="1">Virion</location>
    </subcellularLocation>
</comment>
<keyword evidence="3" id="KW-1227">Viral tail protein</keyword>